<dbReference type="Gene3D" id="1.10.10.60">
    <property type="entry name" value="Homeodomain-like"/>
    <property type="match status" value="1"/>
</dbReference>
<keyword evidence="6" id="KW-1185">Reference proteome</keyword>
<comment type="caution">
    <text evidence="5">The sequence shown here is derived from an EMBL/GenBank/DDBJ whole genome shotgun (WGS) entry which is preliminary data.</text>
</comment>
<accession>A0A2V4R4B6</accession>
<dbReference type="InterPro" id="IPR009057">
    <property type="entry name" value="Homeodomain-like_sf"/>
</dbReference>
<dbReference type="InterPro" id="IPR020449">
    <property type="entry name" value="Tscrpt_reg_AraC-type_HTH"/>
</dbReference>
<dbReference type="PANTHER" id="PTHR47894">
    <property type="entry name" value="HTH-TYPE TRANSCRIPTIONAL REGULATOR GADX"/>
    <property type="match status" value="1"/>
</dbReference>
<evidence type="ECO:0000313" key="6">
    <source>
        <dbReference type="Proteomes" id="UP000247371"/>
    </source>
</evidence>
<organism evidence="5 6">
    <name type="scientific">Komagataeibacter swingsii</name>
    <dbReference type="NCBI Taxonomy" id="215220"/>
    <lineage>
        <taxon>Bacteria</taxon>
        <taxon>Pseudomonadati</taxon>
        <taxon>Pseudomonadota</taxon>
        <taxon>Alphaproteobacteria</taxon>
        <taxon>Acetobacterales</taxon>
        <taxon>Acetobacteraceae</taxon>
        <taxon>Komagataeibacter</taxon>
    </lineage>
</organism>
<dbReference type="Pfam" id="PF12833">
    <property type="entry name" value="HTH_18"/>
    <property type="match status" value="1"/>
</dbReference>
<dbReference type="PRINTS" id="PR00032">
    <property type="entry name" value="HTHARAC"/>
</dbReference>
<keyword evidence="1" id="KW-0805">Transcription regulation</keyword>
<dbReference type="PROSITE" id="PS01124">
    <property type="entry name" value="HTH_ARAC_FAMILY_2"/>
    <property type="match status" value="1"/>
</dbReference>
<dbReference type="InterPro" id="IPR032687">
    <property type="entry name" value="AraC-type_N"/>
</dbReference>
<sequence length="379" mass="41043">MRPGDISGPADGAARQPHVLAAAATGAYQFIREQGCDPDRVALSAGLRLDPDLSQTASLDLAGYCLLFEETTRQSGHAGVGLSYGRHFTPDMLGLISFIAMASPTLGNAVENVAELFPYHQGGTMTRLVHQDDGCARLEYRITAGGIIGRGQDAELTMGMFCNIFRHVLGQHWAPRAIWLEHRRIAAPGEYDNAFGAPVHFGMGVNAVVFDRAEMGCAMPQGNVRLLDVLRCSLTALPSAAMRPQAAPATDLLLARVRAEIRYAMGNGVPALSQVADTLRMPRWTLQRRLDGMGITFSALVERIRQDAAREYLARPTMPIGEIALLLGYSEISAFSRAFRKWTGVSPRLYRTARQAGGDRQARAHAGTGQVFVPAGQEI</sequence>
<dbReference type="GO" id="GO:0003700">
    <property type="term" value="F:DNA-binding transcription factor activity"/>
    <property type="evidence" value="ECO:0007669"/>
    <property type="project" value="InterPro"/>
</dbReference>
<dbReference type="EMBL" id="NKUB01000009">
    <property type="protein sequence ID" value="PYD69603.1"/>
    <property type="molecule type" value="Genomic_DNA"/>
</dbReference>
<dbReference type="SMART" id="SM00342">
    <property type="entry name" value="HTH_ARAC"/>
    <property type="match status" value="1"/>
</dbReference>
<dbReference type="Pfam" id="PF12625">
    <property type="entry name" value="Arabinose_bd"/>
    <property type="match status" value="1"/>
</dbReference>
<dbReference type="PANTHER" id="PTHR47894:SF4">
    <property type="entry name" value="HTH-TYPE TRANSCRIPTIONAL REGULATOR GADX"/>
    <property type="match status" value="1"/>
</dbReference>
<keyword evidence="3" id="KW-0804">Transcription</keyword>
<dbReference type="Proteomes" id="UP000247371">
    <property type="component" value="Unassembled WGS sequence"/>
</dbReference>
<evidence type="ECO:0000256" key="3">
    <source>
        <dbReference type="ARBA" id="ARBA00023163"/>
    </source>
</evidence>
<dbReference type="AlphaFoldDB" id="A0A2V4R4B6"/>
<dbReference type="SUPFAM" id="SSF46689">
    <property type="entry name" value="Homeodomain-like"/>
    <property type="match status" value="1"/>
</dbReference>
<feature type="domain" description="HTH araC/xylS-type" evidence="4">
    <location>
        <begin position="255"/>
        <end position="353"/>
    </location>
</feature>
<gene>
    <name evidence="5" type="ORF">CFR76_08585</name>
</gene>
<evidence type="ECO:0000256" key="1">
    <source>
        <dbReference type="ARBA" id="ARBA00023015"/>
    </source>
</evidence>
<keyword evidence="2" id="KW-0238">DNA-binding</keyword>
<reference evidence="5 6" key="1">
    <citation type="submission" date="2017-07" db="EMBL/GenBank/DDBJ databases">
        <title>A draft genome sequence of Komagataeibacter swingsii LMG 22125.</title>
        <authorList>
            <person name="Skraban J."/>
            <person name="Cleenwerck I."/>
            <person name="Vandamme P."/>
            <person name="Trcek J."/>
        </authorList>
    </citation>
    <scope>NUCLEOTIDE SEQUENCE [LARGE SCALE GENOMIC DNA]</scope>
    <source>
        <strain evidence="5 6">LMG 22125</strain>
    </source>
</reference>
<protein>
    <submittedName>
        <fullName evidence="5">AraC family transcriptional regulator</fullName>
    </submittedName>
</protein>
<proteinExistence type="predicted"/>
<dbReference type="GO" id="GO:0005829">
    <property type="term" value="C:cytosol"/>
    <property type="evidence" value="ECO:0007669"/>
    <property type="project" value="TreeGrafter"/>
</dbReference>
<name>A0A2V4R4B6_9PROT</name>
<evidence type="ECO:0000256" key="2">
    <source>
        <dbReference type="ARBA" id="ARBA00023125"/>
    </source>
</evidence>
<dbReference type="GO" id="GO:0000976">
    <property type="term" value="F:transcription cis-regulatory region binding"/>
    <property type="evidence" value="ECO:0007669"/>
    <property type="project" value="TreeGrafter"/>
</dbReference>
<dbReference type="InterPro" id="IPR018060">
    <property type="entry name" value="HTH_AraC"/>
</dbReference>
<evidence type="ECO:0000313" key="5">
    <source>
        <dbReference type="EMBL" id="PYD69603.1"/>
    </source>
</evidence>
<evidence type="ECO:0000259" key="4">
    <source>
        <dbReference type="PROSITE" id="PS01124"/>
    </source>
</evidence>